<dbReference type="GO" id="GO:0032993">
    <property type="term" value="C:protein-DNA complex"/>
    <property type="evidence" value="ECO:0007669"/>
    <property type="project" value="TreeGrafter"/>
</dbReference>
<dbReference type="Pfam" id="PF13432">
    <property type="entry name" value="TPR_16"/>
    <property type="match status" value="2"/>
</dbReference>
<dbReference type="GO" id="GO:0006355">
    <property type="term" value="P:regulation of DNA-templated transcription"/>
    <property type="evidence" value="ECO:0007669"/>
    <property type="project" value="TreeGrafter"/>
</dbReference>
<evidence type="ECO:0000256" key="7">
    <source>
        <dbReference type="PROSITE-ProRule" id="PRU00339"/>
    </source>
</evidence>
<dbReference type="GO" id="GO:0005829">
    <property type="term" value="C:cytosol"/>
    <property type="evidence" value="ECO:0007669"/>
    <property type="project" value="TreeGrafter"/>
</dbReference>
<gene>
    <name evidence="9" type="ORF">METUNv1_01179</name>
</gene>
<evidence type="ECO:0000256" key="5">
    <source>
        <dbReference type="ARBA" id="ARBA00023163"/>
    </source>
</evidence>
<protein>
    <recommendedName>
        <fullName evidence="8">Response regulatory domain-containing protein</fullName>
    </recommendedName>
</protein>
<dbReference type="PANTHER" id="PTHR48111">
    <property type="entry name" value="REGULATOR OF RPOS"/>
    <property type="match status" value="1"/>
</dbReference>
<keyword evidence="1 6" id="KW-0597">Phosphoprotein</keyword>
<feature type="repeat" description="TPR" evidence="7">
    <location>
        <begin position="235"/>
        <end position="268"/>
    </location>
</feature>
<evidence type="ECO:0000256" key="3">
    <source>
        <dbReference type="ARBA" id="ARBA00023015"/>
    </source>
</evidence>
<dbReference type="SUPFAM" id="SSF48452">
    <property type="entry name" value="TPR-like"/>
    <property type="match status" value="1"/>
</dbReference>
<sequence>MFLPTEVLDKMRVVIADANQVVRTWVRTQLSQAGVKHVGMAGTSADLLRQCSATTPDVVLCDYNFGEKQDGLRVLEELRLNDILPLSSVFMIVTGERVRKRVVSAAEFAPDDYLLKPFTSGQLGERLVKAVEKKHALKSIYEQMAARDLEGVVIECDRVLASAPRYSMDALRIRAEALIALGRLDEAAEIYKAVMARNTVPWARIGYAMVLRERGETSEAARHAAEINQEFPDFMGVYDFLGELHEKAGELEQARTYYERADSIAPDNLRRLRNIGEICLESGDAEEAAKVMRRVVERTEGTSLASAEDHLTLIKSLIELPDTGSELNQRLNEMKPLLQGSESATVLADALEARVKAQQGDESGARAAIERALKAHSELQKQDTLATTELADACFRTNNDEAAAGLVEQLEASGSAPSRLKRQSARSARERAQVAAAQLAAETAAGPDLDHIEAELTRLADVIKRLDPAWSDALAEEARNILIDVFTLAPRERRVIDAHIHYNRVAQKHGYERHKPTARTNSEDQE</sequence>
<accession>F5RA99</accession>
<dbReference type="InterPro" id="IPR039420">
    <property type="entry name" value="WalR-like"/>
</dbReference>
<dbReference type="Pfam" id="PF00072">
    <property type="entry name" value="Response_reg"/>
    <property type="match status" value="1"/>
</dbReference>
<dbReference type="SMART" id="SM00448">
    <property type="entry name" value="REC"/>
    <property type="match status" value="1"/>
</dbReference>
<dbReference type="PROSITE" id="PS50110">
    <property type="entry name" value="RESPONSE_REGULATORY"/>
    <property type="match status" value="1"/>
</dbReference>
<dbReference type="RefSeq" id="WP_008059739.1">
    <property type="nucleotide sequence ID" value="NZ_AFHG01000036.1"/>
</dbReference>
<dbReference type="eggNOG" id="COG2204">
    <property type="taxonomic scope" value="Bacteria"/>
</dbReference>
<dbReference type="GO" id="GO:0000156">
    <property type="term" value="F:phosphorelay response regulator activity"/>
    <property type="evidence" value="ECO:0007669"/>
    <property type="project" value="TreeGrafter"/>
</dbReference>
<dbReference type="InterPro" id="IPR019734">
    <property type="entry name" value="TPR_rpt"/>
</dbReference>
<name>F5RA99_METUF</name>
<evidence type="ECO:0000256" key="4">
    <source>
        <dbReference type="ARBA" id="ARBA00023125"/>
    </source>
</evidence>
<comment type="caution">
    <text evidence="9">The sequence shown here is derived from an EMBL/GenBank/DDBJ whole genome shotgun (WGS) entry which is preliminary data.</text>
</comment>
<reference evidence="9 10" key="1">
    <citation type="journal article" date="2011" name="J. Bacteriol.">
        <title>Genome sequence of Methyloversatilis universalis FAM5T, a methylotrophic representative of the order Rhodocyclales.</title>
        <authorList>
            <person name="Kittichotirat W."/>
            <person name="Good N.M."/>
            <person name="Hall R."/>
            <person name="Bringel F."/>
            <person name="Lajus A."/>
            <person name="Medigue C."/>
            <person name="Smalley N.E."/>
            <person name="Beck D."/>
            <person name="Bumgarner R."/>
            <person name="Vuilleumier S."/>
            <person name="Kalyuzhnaya M.G."/>
        </authorList>
    </citation>
    <scope>NUCLEOTIDE SEQUENCE [LARGE SCALE GENOMIC DNA]</scope>
    <source>
        <strain evidence="10">ATCC BAA-1314 / JCM 13912 / FAM5</strain>
    </source>
</reference>
<organism evidence="9 10">
    <name type="scientific">Methyloversatilis universalis (strain ATCC BAA-1314 / DSM 25237 / JCM 13912 / CCUG 52030 / FAM5)</name>
    <dbReference type="NCBI Taxonomy" id="1000565"/>
    <lineage>
        <taxon>Bacteria</taxon>
        <taxon>Pseudomonadati</taxon>
        <taxon>Pseudomonadota</taxon>
        <taxon>Betaproteobacteria</taxon>
        <taxon>Nitrosomonadales</taxon>
        <taxon>Sterolibacteriaceae</taxon>
        <taxon>Methyloversatilis</taxon>
    </lineage>
</organism>
<keyword evidence="10" id="KW-1185">Reference proteome</keyword>
<dbReference type="PANTHER" id="PTHR48111:SF1">
    <property type="entry name" value="TWO-COMPONENT RESPONSE REGULATOR ORR33"/>
    <property type="match status" value="1"/>
</dbReference>
<feature type="domain" description="Response regulatory" evidence="8">
    <location>
        <begin position="12"/>
        <end position="131"/>
    </location>
</feature>
<evidence type="ECO:0000313" key="9">
    <source>
        <dbReference type="EMBL" id="EGK72415.1"/>
    </source>
</evidence>
<proteinExistence type="predicted"/>
<dbReference type="STRING" id="1000565.METUNv1_01179"/>
<dbReference type="OrthoDB" id="7298659at2"/>
<keyword evidence="4" id="KW-0238">DNA-binding</keyword>
<dbReference type="AlphaFoldDB" id="F5RA99"/>
<dbReference type="Gene3D" id="3.40.50.2300">
    <property type="match status" value="1"/>
</dbReference>
<dbReference type="SMART" id="SM00028">
    <property type="entry name" value="TPR"/>
    <property type="match status" value="2"/>
</dbReference>
<evidence type="ECO:0000256" key="2">
    <source>
        <dbReference type="ARBA" id="ARBA00023012"/>
    </source>
</evidence>
<dbReference type="InterPro" id="IPR011990">
    <property type="entry name" value="TPR-like_helical_dom_sf"/>
</dbReference>
<dbReference type="InterPro" id="IPR011006">
    <property type="entry name" value="CheY-like_superfamily"/>
</dbReference>
<dbReference type="InterPro" id="IPR001789">
    <property type="entry name" value="Sig_transdc_resp-reg_receiver"/>
</dbReference>
<feature type="modified residue" description="4-aspartylphosphate" evidence="6">
    <location>
        <position position="62"/>
    </location>
</feature>
<evidence type="ECO:0000256" key="1">
    <source>
        <dbReference type="ARBA" id="ARBA00022553"/>
    </source>
</evidence>
<evidence type="ECO:0000313" key="10">
    <source>
        <dbReference type="Proteomes" id="UP000005019"/>
    </source>
</evidence>
<dbReference type="GO" id="GO:0000976">
    <property type="term" value="F:transcription cis-regulatory region binding"/>
    <property type="evidence" value="ECO:0007669"/>
    <property type="project" value="TreeGrafter"/>
</dbReference>
<dbReference type="EMBL" id="AFHG01000036">
    <property type="protein sequence ID" value="EGK72415.1"/>
    <property type="molecule type" value="Genomic_DNA"/>
</dbReference>
<dbReference type="Pfam" id="PF14559">
    <property type="entry name" value="TPR_19"/>
    <property type="match status" value="1"/>
</dbReference>
<dbReference type="Gene3D" id="1.25.40.10">
    <property type="entry name" value="Tetratricopeptide repeat domain"/>
    <property type="match status" value="1"/>
</dbReference>
<evidence type="ECO:0000259" key="8">
    <source>
        <dbReference type="PROSITE" id="PS50110"/>
    </source>
</evidence>
<dbReference type="SUPFAM" id="SSF52172">
    <property type="entry name" value="CheY-like"/>
    <property type="match status" value="1"/>
</dbReference>
<dbReference type="PROSITE" id="PS50005">
    <property type="entry name" value="TPR"/>
    <property type="match status" value="1"/>
</dbReference>
<dbReference type="Proteomes" id="UP000005019">
    <property type="component" value="Unassembled WGS sequence"/>
</dbReference>
<keyword evidence="7" id="KW-0802">TPR repeat</keyword>
<evidence type="ECO:0000256" key="6">
    <source>
        <dbReference type="PROSITE-ProRule" id="PRU00169"/>
    </source>
</evidence>
<keyword evidence="2" id="KW-0902">Two-component regulatory system</keyword>
<keyword evidence="3" id="KW-0805">Transcription regulation</keyword>
<keyword evidence="5" id="KW-0804">Transcription</keyword>